<dbReference type="EMBL" id="JACVVK020000022">
    <property type="protein sequence ID" value="KAK7502975.1"/>
    <property type="molecule type" value="Genomic_DNA"/>
</dbReference>
<protein>
    <submittedName>
        <fullName evidence="2">Uncharacterized protein</fullName>
    </submittedName>
</protein>
<feature type="compositionally biased region" description="Basic and acidic residues" evidence="1">
    <location>
        <begin position="9"/>
        <end position="27"/>
    </location>
</feature>
<evidence type="ECO:0000313" key="3">
    <source>
        <dbReference type="Proteomes" id="UP001519460"/>
    </source>
</evidence>
<feature type="compositionally biased region" description="Acidic residues" evidence="1">
    <location>
        <begin position="462"/>
        <end position="476"/>
    </location>
</feature>
<feature type="compositionally biased region" description="Polar residues" evidence="1">
    <location>
        <begin position="737"/>
        <end position="751"/>
    </location>
</feature>
<feature type="compositionally biased region" description="Low complexity" evidence="1">
    <location>
        <begin position="656"/>
        <end position="671"/>
    </location>
</feature>
<feature type="compositionally biased region" description="Basic and acidic residues" evidence="1">
    <location>
        <begin position="271"/>
        <end position="281"/>
    </location>
</feature>
<gene>
    <name evidence="2" type="ORF">BaRGS_00005601</name>
</gene>
<proteinExistence type="predicted"/>
<feature type="compositionally biased region" description="Low complexity" evidence="1">
    <location>
        <begin position="634"/>
        <end position="644"/>
    </location>
</feature>
<dbReference type="AlphaFoldDB" id="A0ABD0LTX2"/>
<name>A0ABD0LTX2_9CAEN</name>
<sequence>MRTPKHNIFKKENERQNDPDKKEEKLHTNILKNGNDRKSSRQINGEEKDAPRGNAPPKYQFHFASKGLQETAIVDFLGLKDELTKATSYESQRKKMYIEGEEGWLNSQSLLPGKIGHLGPPDYMSQIIEFAIRRERASELMSRILSGVKQVLPKALGDLDWGDLHKVMHRLQRKMTEVYQRDVGDEAAKRKEVNLKNGYSFYQGRGQLCFSGTNFGSLPGRFDLFNQTLDSTKCSSDEDSDQEEMNRYFLARNDSQAENVNEVIDKRYSLDGAKKSRDRKNSKLLRSSRQSRGSRRSEPRPSSLQFTCIAINSDTKVIVVDSGAGALPLLLVGEKHDVYNVKHHSQDPQDFLEASLENAGIDKNSGRQRVRKDSLHDLGRKLRIEPQDGKEEETLKNDDSGTDLQGKIMIHVLEDMQQEIERLSQESQMHSPEMRFVFDPLFKLAFQSIQPSAARRAHSETSSEDSESSESEDGTDTEQRTLHKEMPEIRQVPRDDVTASASSIGAASLDPASEHRISETSTSMPRIEEYRVPQTEQAPLETDDSGEAESVESDHEAQCDEDPSPAAASDYRERSEQATSGGAKKEAEENSATQNSEPAGFFEEEILMEEGQMLVKEAHSVCQQTCIIAQPQTESEMSDMSDSFSGEENDLTTDCPQAPAPITAAAGASSRNPPPSPSQSALDSSSDDDTTIRMITPVQASSPVTTEIFSEFSEFGFDDLSEISRFISSFHADLSQTTTHPLSQETRQASGSPAFGGEQASAQTEEMRPTLSDEEVLSDIHSVRSQRITENRPVFPTAMEAASVEELPHWQGHGAFQSIPFSVQTTHPSGHSEAASRPGPAHTQLPPITVHTAGSVPPWAAETPRLDLSQAASRDHANLLTRRATYHRGWPENSGQDPAMLALAGWYYTGPGRRLRCWWCGVYLNDLHPGDDPWEEHALRSPSCRYLLEMRSEEFFVRTQGCSAKEQ</sequence>
<dbReference type="CDD" id="cd00022">
    <property type="entry name" value="BIR"/>
    <property type="match status" value="1"/>
</dbReference>
<dbReference type="PANTHER" id="PTHR10044">
    <property type="entry name" value="INHIBITOR OF APOPTOSIS"/>
    <property type="match status" value="1"/>
</dbReference>
<comment type="caution">
    <text evidence="2">The sequence shown here is derived from an EMBL/GenBank/DDBJ whole genome shotgun (WGS) entry which is preliminary data.</text>
</comment>
<accession>A0ABD0LTX2</accession>
<dbReference type="InterPro" id="IPR050784">
    <property type="entry name" value="IAP"/>
</dbReference>
<reference evidence="2 3" key="1">
    <citation type="journal article" date="2023" name="Sci. Data">
        <title>Genome assembly of the Korean intertidal mud-creeper Batillaria attramentaria.</title>
        <authorList>
            <person name="Patra A.K."/>
            <person name="Ho P.T."/>
            <person name="Jun S."/>
            <person name="Lee S.J."/>
            <person name="Kim Y."/>
            <person name="Won Y.J."/>
        </authorList>
    </citation>
    <scope>NUCLEOTIDE SEQUENCE [LARGE SCALE GENOMIC DNA]</scope>
    <source>
        <strain evidence="2">Wonlab-2016</strain>
    </source>
</reference>
<dbReference type="Gene3D" id="1.10.1170.10">
    <property type="entry name" value="Inhibitor Of Apoptosis Protein (2mihbC-IAP-1), Chain A"/>
    <property type="match status" value="1"/>
</dbReference>
<dbReference type="PROSITE" id="PS50143">
    <property type="entry name" value="BIR_REPEAT_2"/>
    <property type="match status" value="1"/>
</dbReference>
<feature type="region of interest" description="Disordered" evidence="1">
    <location>
        <begin position="737"/>
        <end position="775"/>
    </location>
</feature>
<dbReference type="SMART" id="SM00238">
    <property type="entry name" value="BIR"/>
    <property type="match status" value="1"/>
</dbReference>
<feature type="region of interest" description="Disordered" evidence="1">
    <location>
        <begin position="453"/>
        <end position="604"/>
    </location>
</feature>
<dbReference type="SUPFAM" id="SSF57924">
    <property type="entry name" value="Inhibitor of apoptosis (IAP) repeat"/>
    <property type="match status" value="1"/>
</dbReference>
<feature type="compositionally biased region" description="Basic and acidic residues" evidence="1">
    <location>
        <begin position="34"/>
        <end position="51"/>
    </location>
</feature>
<feature type="compositionally biased region" description="Acidic residues" evidence="1">
    <location>
        <begin position="541"/>
        <end position="551"/>
    </location>
</feature>
<keyword evidence="3" id="KW-1185">Reference proteome</keyword>
<organism evidence="2 3">
    <name type="scientific">Batillaria attramentaria</name>
    <dbReference type="NCBI Taxonomy" id="370345"/>
    <lineage>
        <taxon>Eukaryota</taxon>
        <taxon>Metazoa</taxon>
        <taxon>Spiralia</taxon>
        <taxon>Lophotrochozoa</taxon>
        <taxon>Mollusca</taxon>
        <taxon>Gastropoda</taxon>
        <taxon>Caenogastropoda</taxon>
        <taxon>Sorbeoconcha</taxon>
        <taxon>Cerithioidea</taxon>
        <taxon>Batillariidae</taxon>
        <taxon>Batillaria</taxon>
    </lineage>
</organism>
<dbReference type="Pfam" id="PF00653">
    <property type="entry name" value="BIR"/>
    <property type="match status" value="1"/>
</dbReference>
<evidence type="ECO:0000256" key="1">
    <source>
        <dbReference type="SAM" id="MobiDB-lite"/>
    </source>
</evidence>
<feature type="region of interest" description="Disordered" evidence="1">
    <location>
        <begin position="271"/>
        <end position="302"/>
    </location>
</feature>
<feature type="compositionally biased region" description="Basic and acidic residues" evidence="1">
    <location>
        <begin position="477"/>
        <end position="497"/>
    </location>
</feature>
<feature type="region of interest" description="Disordered" evidence="1">
    <location>
        <begin position="632"/>
        <end position="689"/>
    </location>
</feature>
<feature type="region of interest" description="Disordered" evidence="1">
    <location>
        <begin position="821"/>
        <end position="859"/>
    </location>
</feature>
<dbReference type="PANTHER" id="PTHR10044:SF139">
    <property type="entry name" value="DEATH-ASSOCIATED INHIBITOR OF APOPTOSIS 2"/>
    <property type="match status" value="1"/>
</dbReference>
<feature type="region of interest" description="Disordered" evidence="1">
    <location>
        <begin position="1"/>
        <end position="58"/>
    </location>
</feature>
<dbReference type="InterPro" id="IPR001370">
    <property type="entry name" value="BIR_rpt"/>
</dbReference>
<evidence type="ECO:0000313" key="2">
    <source>
        <dbReference type="EMBL" id="KAK7502975.1"/>
    </source>
</evidence>
<dbReference type="Proteomes" id="UP001519460">
    <property type="component" value="Unassembled WGS sequence"/>
</dbReference>